<dbReference type="Proteomes" id="UP001066276">
    <property type="component" value="Chromosome 3_2"/>
</dbReference>
<dbReference type="AlphaFoldDB" id="A0AAV7TZF2"/>
<reference evidence="2" key="1">
    <citation type="journal article" date="2022" name="bioRxiv">
        <title>Sequencing and chromosome-scale assembly of the giantPleurodeles waltlgenome.</title>
        <authorList>
            <person name="Brown T."/>
            <person name="Elewa A."/>
            <person name="Iarovenko S."/>
            <person name="Subramanian E."/>
            <person name="Araus A.J."/>
            <person name="Petzold A."/>
            <person name="Susuki M."/>
            <person name="Suzuki K.-i.T."/>
            <person name="Hayashi T."/>
            <person name="Toyoda A."/>
            <person name="Oliveira C."/>
            <person name="Osipova E."/>
            <person name="Leigh N.D."/>
            <person name="Simon A."/>
            <person name="Yun M.H."/>
        </authorList>
    </citation>
    <scope>NUCLEOTIDE SEQUENCE</scope>
    <source>
        <strain evidence="2">20211129_DDA</strain>
        <tissue evidence="2">Liver</tissue>
    </source>
</reference>
<feature type="compositionally biased region" description="Basic residues" evidence="1">
    <location>
        <begin position="139"/>
        <end position="149"/>
    </location>
</feature>
<feature type="compositionally biased region" description="Polar residues" evidence="1">
    <location>
        <begin position="150"/>
        <end position="160"/>
    </location>
</feature>
<evidence type="ECO:0000313" key="2">
    <source>
        <dbReference type="EMBL" id="KAJ1182134.1"/>
    </source>
</evidence>
<proteinExistence type="predicted"/>
<sequence length="207" mass="21600">MRSFILLSLASRVSKWESMAWNPARSVAMIADIPSGRGAQVAQRSESADVGPSIGAFSGVLLVSNDSCFCLGHPIACLLALQACQVLAWSSVPNLVPRAWDYQAETQPAMVQAPGAAFPLFRSLPIAQAQTADPSRLARAVKKPKRSHTTHGPPTGSSAAPVTAGPPRATSGRGGWQFVPQLGLLAHSSMASSAGPPAAWRSSPHQS</sequence>
<dbReference type="EMBL" id="JANPWB010000006">
    <property type="protein sequence ID" value="KAJ1182134.1"/>
    <property type="molecule type" value="Genomic_DNA"/>
</dbReference>
<protein>
    <submittedName>
        <fullName evidence="2">Uncharacterized protein</fullName>
    </submittedName>
</protein>
<evidence type="ECO:0000256" key="1">
    <source>
        <dbReference type="SAM" id="MobiDB-lite"/>
    </source>
</evidence>
<keyword evidence="3" id="KW-1185">Reference proteome</keyword>
<organism evidence="2 3">
    <name type="scientific">Pleurodeles waltl</name>
    <name type="common">Iberian ribbed newt</name>
    <dbReference type="NCBI Taxonomy" id="8319"/>
    <lineage>
        <taxon>Eukaryota</taxon>
        <taxon>Metazoa</taxon>
        <taxon>Chordata</taxon>
        <taxon>Craniata</taxon>
        <taxon>Vertebrata</taxon>
        <taxon>Euteleostomi</taxon>
        <taxon>Amphibia</taxon>
        <taxon>Batrachia</taxon>
        <taxon>Caudata</taxon>
        <taxon>Salamandroidea</taxon>
        <taxon>Salamandridae</taxon>
        <taxon>Pleurodelinae</taxon>
        <taxon>Pleurodeles</taxon>
    </lineage>
</organism>
<feature type="region of interest" description="Disordered" evidence="1">
    <location>
        <begin position="131"/>
        <end position="176"/>
    </location>
</feature>
<evidence type="ECO:0000313" key="3">
    <source>
        <dbReference type="Proteomes" id="UP001066276"/>
    </source>
</evidence>
<accession>A0AAV7TZF2</accession>
<comment type="caution">
    <text evidence="2">The sequence shown here is derived from an EMBL/GenBank/DDBJ whole genome shotgun (WGS) entry which is preliminary data.</text>
</comment>
<gene>
    <name evidence="2" type="ORF">NDU88_007329</name>
</gene>
<name>A0AAV7TZF2_PLEWA</name>